<name>A0A4U5QD19_POPAL</name>
<evidence type="ECO:0000313" key="1">
    <source>
        <dbReference type="EMBL" id="TKS08314.1"/>
    </source>
</evidence>
<organism evidence="1">
    <name type="scientific">Populus alba</name>
    <name type="common">White poplar</name>
    <dbReference type="NCBI Taxonomy" id="43335"/>
    <lineage>
        <taxon>Eukaryota</taxon>
        <taxon>Viridiplantae</taxon>
        <taxon>Streptophyta</taxon>
        <taxon>Embryophyta</taxon>
        <taxon>Tracheophyta</taxon>
        <taxon>Spermatophyta</taxon>
        <taxon>Magnoliopsida</taxon>
        <taxon>eudicotyledons</taxon>
        <taxon>Gunneridae</taxon>
        <taxon>Pentapetalae</taxon>
        <taxon>rosids</taxon>
        <taxon>fabids</taxon>
        <taxon>Malpighiales</taxon>
        <taxon>Salicaceae</taxon>
        <taxon>Saliceae</taxon>
        <taxon>Populus</taxon>
    </lineage>
</organism>
<gene>
    <name evidence="1" type="ORF">D5086_0000104370</name>
</gene>
<reference evidence="1" key="1">
    <citation type="submission" date="2018-10" db="EMBL/GenBank/DDBJ databases">
        <title>Population genomic analysis revealed the cold adaptation of white poplar.</title>
        <authorList>
            <person name="Liu Y.-J."/>
        </authorList>
    </citation>
    <scope>NUCLEOTIDE SEQUENCE [LARGE SCALE GENOMIC DNA]</scope>
    <source>
        <strain evidence="1">PAL-ZL1</strain>
    </source>
</reference>
<proteinExistence type="predicted"/>
<sequence length="102" mass="11582">MMQGSFLVGRGVADNVILTQELVHTIRKSKKWLGFLLAYKIDLVKAYDRVDLEISAENVGGFWLYQVDLLSPYLLFLSMAKLSMLIGSRVVAGLWNPPIQFY</sequence>
<accession>A0A4U5QD19</accession>
<evidence type="ECO:0008006" key="2">
    <source>
        <dbReference type="Google" id="ProtNLM"/>
    </source>
</evidence>
<dbReference type="EMBL" id="RCHU01000304">
    <property type="protein sequence ID" value="TKS08314.1"/>
    <property type="molecule type" value="Genomic_DNA"/>
</dbReference>
<dbReference type="AlphaFoldDB" id="A0A4U5QD19"/>
<protein>
    <recommendedName>
        <fullName evidence="2">Reverse transcriptase domain-containing protein</fullName>
    </recommendedName>
</protein>
<comment type="caution">
    <text evidence="1">The sequence shown here is derived from an EMBL/GenBank/DDBJ whole genome shotgun (WGS) entry which is preliminary data.</text>
</comment>